<evidence type="ECO:0000313" key="6">
    <source>
        <dbReference type="Proteomes" id="UP000094067"/>
    </source>
</evidence>
<comment type="caution">
    <text evidence="5">The sequence shown here is derived from an EMBL/GenBank/DDBJ whole genome shotgun (WGS) entry which is preliminary data.</text>
</comment>
<dbReference type="Pfam" id="PF12833">
    <property type="entry name" value="HTH_18"/>
    <property type="match status" value="1"/>
</dbReference>
<dbReference type="GO" id="GO:0003700">
    <property type="term" value="F:DNA-binding transcription factor activity"/>
    <property type="evidence" value="ECO:0007669"/>
    <property type="project" value="InterPro"/>
</dbReference>
<evidence type="ECO:0000259" key="4">
    <source>
        <dbReference type="PROSITE" id="PS01124"/>
    </source>
</evidence>
<dbReference type="SUPFAM" id="SSF46689">
    <property type="entry name" value="Homeodomain-like"/>
    <property type="match status" value="1"/>
</dbReference>
<dbReference type="PROSITE" id="PS01124">
    <property type="entry name" value="HTH_ARAC_FAMILY_2"/>
    <property type="match status" value="1"/>
</dbReference>
<proteinExistence type="predicted"/>
<evidence type="ECO:0000313" key="5">
    <source>
        <dbReference type="EMBL" id="ODM07341.1"/>
    </source>
</evidence>
<evidence type="ECO:0000256" key="1">
    <source>
        <dbReference type="ARBA" id="ARBA00023015"/>
    </source>
</evidence>
<dbReference type="InterPro" id="IPR037923">
    <property type="entry name" value="HTH-like"/>
</dbReference>
<evidence type="ECO:0000256" key="3">
    <source>
        <dbReference type="ARBA" id="ARBA00023163"/>
    </source>
</evidence>
<accession>A0A1E3AFY4</accession>
<dbReference type="Gene3D" id="1.10.10.60">
    <property type="entry name" value="Homeodomain-like"/>
    <property type="match status" value="1"/>
</dbReference>
<protein>
    <submittedName>
        <fullName evidence="5">Arabinose operon regulatory protein</fullName>
    </submittedName>
</protein>
<dbReference type="RefSeq" id="WP_069153011.1">
    <property type="nucleotide sequence ID" value="NZ_MCGH01000002.1"/>
</dbReference>
<dbReference type="PANTHER" id="PTHR43280">
    <property type="entry name" value="ARAC-FAMILY TRANSCRIPTIONAL REGULATOR"/>
    <property type="match status" value="1"/>
</dbReference>
<sequence length="272" mass="31391">MSNQSFTLLNTDLNRLELRIIENGVFHGDKSWMFNDVVSSFSRLYFIRSGNAYIERDGHRCPLLPGRMYLIPAGSRYNYVCTSQIEKFYIHFELELLPGVDLFNGLRDYLDAPCPDGCPDSLISLAQNGSLSSLLRLKSIFLHIISGFLEQAVKEKEYGIDYAGFYKQHETLAYITAHLNAGLRVSQISQALGIPRHILSRGFRQDTGIGLKDYMEQLLLQEVKKRLLTTKQPLCSIAEELDFCDAYYLSRFFRKFEQVSPREYRQRRTGQE</sequence>
<keyword evidence="1" id="KW-0805">Transcription regulation</keyword>
<dbReference type="AlphaFoldDB" id="A0A1E3AFY4"/>
<dbReference type="GO" id="GO:0043565">
    <property type="term" value="F:sequence-specific DNA binding"/>
    <property type="evidence" value="ECO:0007669"/>
    <property type="project" value="InterPro"/>
</dbReference>
<dbReference type="SUPFAM" id="SSF51215">
    <property type="entry name" value="Regulatory protein AraC"/>
    <property type="match status" value="1"/>
</dbReference>
<keyword evidence="2" id="KW-0238">DNA-binding</keyword>
<dbReference type="Proteomes" id="UP000094067">
    <property type="component" value="Unassembled WGS sequence"/>
</dbReference>
<keyword evidence="3" id="KW-0804">Transcription</keyword>
<dbReference type="InterPro" id="IPR018060">
    <property type="entry name" value="HTH_AraC"/>
</dbReference>
<dbReference type="EMBL" id="MCGH01000002">
    <property type="protein sequence ID" value="ODM07341.1"/>
    <property type="molecule type" value="Genomic_DNA"/>
</dbReference>
<organism evidence="5 6">
    <name type="scientific">Eisenbergiella tayi</name>
    <dbReference type="NCBI Taxonomy" id="1432052"/>
    <lineage>
        <taxon>Bacteria</taxon>
        <taxon>Bacillati</taxon>
        <taxon>Bacillota</taxon>
        <taxon>Clostridia</taxon>
        <taxon>Lachnospirales</taxon>
        <taxon>Lachnospiraceae</taxon>
        <taxon>Eisenbergiella</taxon>
    </lineage>
</organism>
<dbReference type="SMART" id="SM00342">
    <property type="entry name" value="HTH_ARAC"/>
    <property type="match status" value="1"/>
</dbReference>
<name>A0A1E3AFY4_9FIRM</name>
<dbReference type="PANTHER" id="PTHR43280:SF10">
    <property type="entry name" value="REGULATORY PROTEIN POCR"/>
    <property type="match status" value="1"/>
</dbReference>
<gene>
    <name evidence="5" type="primary">araC_10</name>
    <name evidence="5" type="ORF">BEI61_03231</name>
</gene>
<reference evidence="5 6" key="1">
    <citation type="submission" date="2016-07" db="EMBL/GenBank/DDBJ databases">
        <title>Characterization of isolates of Eisenbergiella tayi derived from blood cultures, using whole genome sequencing.</title>
        <authorList>
            <person name="Burdz T."/>
            <person name="Wiebe D."/>
            <person name="Huynh C."/>
            <person name="Bernard K."/>
        </authorList>
    </citation>
    <scope>NUCLEOTIDE SEQUENCE [LARGE SCALE GENOMIC DNA]</scope>
    <source>
        <strain evidence="5 6">NML 110608</strain>
    </source>
</reference>
<evidence type="ECO:0000256" key="2">
    <source>
        <dbReference type="ARBA" id="ARBA00023125"/>
    </source>
</evidence>
<feature type="domain" description="HTH araC/xylS-type" evidence="4">
    <location>
        <begin position="169"/>
        <end position="267"/>
    </location>
</feature>
<dbReference type="InterPro" id="IPR009057">
    <property type="entry name" value="Homeodomain-like_sf"/>
</dbReference>